<evidence type="ECO:0000256" key="1">
    <source>
        <dbReference type="SAM" id="MobiDB-lite"/>
    </source>
</evidence>
<dbReference type="KEGG" id="pno:SNOG_07238"/>
<dbReference type="VEuPathDB" id="FungiDB:JI435_305130"/>
<dbReference type="RefSeq" id="XP_001797584.1">
    <property type="nucleotide sequence ID" value="XM_001797532.1"/>
</dbReference>
<feature type="signal peptide" evidence="2">
    <location>
        <begin position="1"/>
        <end position="21"/>
    </location>
</feature>
<dbReference type="AlphaFoldDB" id="Q0ULX6"/>
<keyword evidence="2" id="KW-0732">Signal</keyword>
<feature type="region of interest" description="Disordered" evidence="1">
    <location>
        <begin position="722"/>
        <end position="760"/>
    </location>
</feature>
<dbReference type="VEuPathDB" id="FungiDB:JI435_305120"/>
<dbReference type="STRING" id="321614.Q0ULX6"/>
<dbReference type="InParanoid" id="Q0ULX6"/>
<organism evidence="3 4">
    <name type="scientific">Phaeosphaeria nodorum (strain SN15 / ATCC MYA-4574 / FGSC 10173)</name>
    <name type="common">Glume blotch fungus</name>
    <name type="synonym">Parastagonospora nodorum</name>
    <dbReference type="NCBI Taxonomy" id="321614"/>
    <lineage>
        <taxon>Eukaryota</taxon>
        <taxon>Fungi</taxon>
        <taxon>Dikarya</taxon>
        <taxon>Ascomycota</taxon>
        <taxon>Pezizomycotina</taxon>
        <taxon>Dothideomycetes</taxon>
        <taxon>Pleosporomycetidae</taxon>
        <taxon>Pleosporales</taxon>
        <taxon>Pleosporineae</taxon>
        <taxon>Phaeosphaeriaceae</taxon>
        <taxon>Parastagonospora</taxon>
    </lineage>
</organism>
<gene>
    <name evidence="3" type="ORF">SNOG_07238</name>
</gene>
<feature type="chain" id="PRO_5004178004" evidence="2">
    <location>
        <begin position="22"/>
        <end position="1114"/>
    </location>
</feature>
<dbReference type="EMBL" id="CH445334">
    <property type="protein sequence ID" value="EAT85889.2"/>
    <property type="molecule type" value="Genomic_DNA"/>
</dbReference>
<name>Q0ULX6_PHANO</name>
<evidence type="ECO:0000256" key="2">
    <source>
        <dbReference type="SAM" id="SignalP"/>
    </source>
</evidence>
<feature type="region of interest" description="Disordered" evidence="1">
    <location>
        <begin position="371"/>
        <end position="392"/>
    </location>
</feature>
<dbReference type="VEuPathDB" id="FungiDB:JI435_305110"/>
<feature type="compositionally biased region" description="Polar residues" evidence="1">
    <location>
        <begin position="493"/>
        <end position="505"/>
    </location>
</feature>
<evidence type="ECO:0000313" key="3">
    <source>
        <dbReference type="EMBL" id="EAT85889.2"/>
    </source>
</evidence>
<protein>
    <submittedName>
        <fullName evidence="3">Uncharacterized protein</fullName>
    </submittedName>
</protein>
<accession>Q0ULX6</accession>
<dbReference type="Proteomes" id="UP000001055">
    <property type="component" value="Unassembled WGS sequence"/>
</dbReference>
<feature type="region of interest" description="Disordered" evidence="1">
    <location>
        <begin position="493"/>
        <end position="515"/>
    </location>
</feature>
<dbReference type="GeneID" id="5974474"/>
<feature type="compositionally biased region" description="Acidic residues" evidence="1">
    <location>
        <begin position="743"/>
        <end position="756"/>
    </location>
</feature>
<reference evidence="4" key="1">
    <citation type="journal article" date="2007" name="Plant Cell">
        <title>Dothideomycete-plant interactions illuminated by genome sequencing and EST analysis of the wheat pathogen Stagonospora nodorum.</title>
        <authorList>
            <person name="Hane J.K."/>
            <person name="Lowe R.G."/>
            <person name="Solomon P.S."/>
            <person name="Tan K.C."/>
            <person name="Schoch C.L."/>
            <person name="Spatafora J.W."/>
            <person name="Crous P.W."/>
            <person name="Kodira C."/>
            <person name="Birren B.W."/>
            <person name="Galagan J.E."/>
            <person name="Torriani S.F."/>
            <person name="McDonald B.A."/>
            <person name="Oliver R.P."/>
        </authorList>
    </citation>
    <scope>NUCLEOTIDE SEQUENCE [LARGE SCALE GENOMIC DNA]</scope>
    <source>
        <strain evidence="4">SN15 / ATCC MYA-4574 / FGSC 10173</strain>
    </source>
</reference>
<proteinExistence type="predicted"/>
<evidence type="ECO:0000313" key="4">
    <source>
        <dbReference type="Proteomes" id="UP000001055"/>
    </source>
</evidence>
<sequence length="1114" mass="122920">MRFVLVVLLGLLLSVRSDVSAHHVDAAIPDSSQISNLIFPAHVARPGGENSTVISHKRRWNGPPPAPAADDVWEKMKCKGRKFMAQMSYSDFDAGQMLPVPQNTAQSPWYLGEFQRCTTMSALLTHSAHLYSWAYVISSVGEVYRSLGPGGYWGVSDFFRHISISDKCVEEGGKWIAAVITHYQQGTLVDGQRYTSPNGEVKRIKASGAYFYMAVNPQGGIIVQNTLGPREAANKVYPGNYPDTELPALQKLSDMMWMMWEYYVPAAQRTNLDFVMSLSISNPTSLSIIRRAFDSQGQVLTATPYKFDPNSDGGLALLGSPNGARVAHFLIQRKPQVGLKTVIGIYGFESQAKSRAPCLMFKLGNLAAATPRPPVQRSELGPSSGAEQNMPVEETSVKRVLEQRNFVRTHIFRLIFLHVDMHAVNSIAVERAQTAWASNGGFYSKRASTSPPARPPVLIVSTGVAVLYYRALQLATLTLQEVAVHALLTTKNSTDSTLGKSSTSHGLPKPNAAWFKQPPPVADEATWSRAVCKGTKMMAQMSYSDYDVGQLLAEPKDSVQSPWSLEAHFFMSVLAGAGIIAQDRQSPWESLKKLHPTDADPDELPMLQRSSDMMWIMWENTVEFSRRHELKLFLSLSIKNPETQALIQHALSDVGKELTVEPVEFKTTTPQGSANGSGFAHFLIQRKLQVGLKSIDRVLVFQGESKSKAPCLMFGVVNLSAPTPRPRDDTTKDPAAGPGSDPNDTEMTEEPDDPDLLPEGGNVGAWSLQKRSFVRVHTFRLNDTVIRASTMVSPIVIILVACITLVVGDAGHARHEKLLEKIANFPDSSFREQLQTLHSSVHHFSGPQIGGTATELPEPATDAMWNTAVCKGRKMIAQMSYSDYDVAQLLPNPKDTVQSPWGYGSRPGKLANTGVAADLKKWGYNMFYSPPDYRDYSAGKYWGISTVLKGMKYTDVCGRKPGEWKALSIQHMDGSTKPLKEQIYTDPSGKATAAYFYMSVLEGAGIMAQNRHGPWDALQALHPLDYAAEEVPELQRSSDMMWAMWEYAVPSDQRQNLEMFSTLAIGNQKTLALISRALKSLGKELSRAPTVIEMNTEEGKALLSKYRHERHACV</sequence>